<dbReference type="AlphaFoldDB" id="A0A2U1TUZ1"/>
<protein>
    <submittedName>
        <fullName evidence="6">Peptide ABC transporter ATP-binding protein</fullName>
    </submittedName>
</protein>
<dbReference type="InterPro" id="IPR003593">
    <property type="entry name" value="AAA+_ATPase"/>
</dbReference>
<dbReference type="InterPro" id="IPR003439">
    <property type="entry name" value="ABC_transporter-like_ATP-bd"/>
</dbReference>
<sequence>MDVLVDVERVSHGYRAEHGGKWLPVLHDVSFSVRKGECLGIIGESGSGKSTLGRILLGLEAPKSGQIHLAGQPLYTPLRFWQRRREKQTRVSAVFQDYTSSANPSMNVLNIVAEPLWARGATPRQEVRQQVAALLDQVGLTADLGERFPHQLSGGQMQRVCIARAIASQPQFIVLDEAVSALDVSVQVQVLDLLAELRERLGLTYLFISHDLGAVAYLCQRVIFLQAGRVIEQVDEMSLLGRVEHPYAQQLLQSVMTF</sequence>
<keyword evidence="2" id="KW-0813">Transport</keyword>
<evidence type="ECO:0000256" key="4">
    <source>
        <dbReference type="ARBA" id="ARBA00022840"/>
    </source>
</evidence>
<organism evidence="6 7">
    <name type="scientific">Brenneria roseae subsp. americana</name>
    <dbReference type="NCBI Taxonomy" id="1508507"/>
    <lineage>
        <taxon>Bacteria</taxon>
        <taxon>Pseudomonadati</taxon>
        <taxon>Pseudomonadota</taxon>
        <taxon>Gammaproteobacteria</taxon>
        <taxon>Enterobacterales</taxon>
        <taxon>Pectobacteriaceae</taxon>
        <taxon>Brenneria</taxon>
    </lineage>
</organism>
<evidence type="ECO:0000256" key="1">
    <source>
        <dbReference type="ARBA" id="ARBA00005417"/>
    </source>
</evidence>
<dbReference type="EMBL" id="QDKJ01000005">
    <property type="protein sequence ID" value="PWC13221.1"/>
    <property type="molecule type" value="Genomic_DNA"/>
</dbReference>
<keyword evidence="7" id="KW-1185">Reference proteome</keyword>
<gene>
    <name evidence="6" type="ORF">B4923_08335</name>
</gene>
<keyword evidence="4 6" id="KW-0067">ATP-binding</keyword>
<dbReference type="CDD" id="cd03257">
    <property type="entry name" value="ABC_NikE_OppD_transporters"/>
    <property type="match status" value="1"/>
</dbReference>
<evidence type="ECO:0000256" key="3">
    <source>
        <dbReference type="ARBA" id="ARBA00022741"/>
    </source>
</evidence>
<feature type="domain" description="ABC transporter" evidence="5">
    <location>
        <begin position="5"/>
        <end position="252"/>
    </location>
</feature>
<keyword evidence="3" id="KW-0547">Nucleotide-binding</keyword>
<dbReference type="SUPFAM" id="SSF52540">
    <property type="entry name" value="P-loop containing nucleoside triphosphate hydrolases"/>
    <property type="match status" value="1"/>
</dbReference>
<dbReference type="InterPro" id="IPR027417">
    <property type="entry name" value="P-loop_NTPase"/>
</dbReference>
<dbReference type="GO" id="GO:0055085">
    <property type="term" value="P:transmembrane transport"/>
    <property type="evidence" value="ECO:0007669"/>
    <property type="project" value="UniProtKB-ARBA"/>
</dbReference>
<dbReference type="PANTHER" id="PTHR43776:SF7">
    <property type="entry name" value="D,D-DIPEPTIDE TRANSPORT ATP-BINDING PROTEIN DDPF-RELATED"/>
    <property type="match status" value="1"/>
</dbReference>
<dbReference type="SMART" id="SM00382">
    <property type="entry name" value="AAA"/>
    <property type="match status" value="1"/>
</dbReference>
<dbReference type="InterPro" id="IPR017871">
    <property type="entry name" value="ABC_transporter-like_CS"/>
</dbReference>
<dbReference type="InterPro" id="IPR050319">
    <property type="entry name" value="ABC_transp_ATP-bind"/>
</dbReference>
<dbReference type="OrthoDB" id="9784450at2"/>
<evidence type="ECO:0000259" key="5">
    <source>
        <dbReference type="PROSITE" id="PS50893"/>
    </source>
</evidence>
<name>A0A2U1TUZ1_9GAMM</name>
<dbReference type="Proteomes" id="UP000245138">
    <property type="component" value="Unassembled WGS sequence"/>
</dbReference>
<comment type="similarity">
    <text evidence="1">Belongs to the ABC transporter superfamily.</text>
</comment>
<evidence type="ECO:0000313" key="6">
    <source>
        <dbReference type="EMBL" id="PWC13221.1"/>
    </source>
</evidence>
<dbReference type="GO" id="GO:0005524">
    <property type="term" value="F:ATP binding"/>
    <property type="evidence" value="ECO:0007669"/>
    <property type="project" value="UniProtKB-KW"/>
</dbReference>
<dbReference type="PROSITE" id="PS00211">
    <property type="entry name" value="ABC_TRANSPORTER_1"/>
    <property type="match status" value="1"/>
</dbReference>
<evidence type="ECO:0000256" key="2">
    <source>
        <dbReference type="ARBA" id="ARBA00022448"/>
    </source>
</evidence>
<dbReference type="Pfam" id="PF00005">
    <property type="entry name" value="ABC_tran"/>
    <property type="match status" value="1"/>
</dbReference>
<dbReference type="PANTHER" id="PTHR43776">
    <property type="entry name" value="TRANSPORT ATP-BINDING PROTEIN"/>
    <property type="match status" value="1"/>
</dbReference>
<dbReference type="PROSITE" id="PS50893">
    <property type="entry name" value="ABC_TRANSPORTER_2"/>
    <property type="match status" value="1"/>
</dbReference>
<dbReference type="GO" id="GO:0016887">
    <property type="term" value="F:ATP hydrolysis activity"/>
    <property type="evidence" value="ECO:0007669"/>
    <property type="project" value="InterPro"/>
</dbReference>
<comment type="caution">
    <text evidence="6">The sequence shown here is derived from an EMBL/GenBank/DDBJ whole genome shotgun (WGS) entry which is preliminary data.</text>
</comment>
<reference evidence="6 7" key="1">
    <citation type="submission" date="2018-04" db="EMBL/GenBank/DDBJ databases">
        <title>Brenneria corticis sp.nov.</title>
        <authorList>
            <person name="Li Y."/>
        </authorList>
    </citation>
    <scope>NUCLEOTIDE SEQUENCE [LARGE SCALE GENOMIC DNA]</scope>
    <source>
        <strain evidence="6 7">LMG 27715</strain>
    </source>
</reference>
<evidence type="ECO:0000313" key="7">
    <source>
        <dbReference type="Proteomes" id="UP000245138"/>
    </source>
</evidence>
<dbReference type="Gene3D" id="3.40.50.300">
    <property type="entry name" value="P-loop containing nucleotide triphosphate hydrolases"/>
    <property type="match status" value="1"/>
</dbReference>
<proteinExistence type="inferred from homology"/>
<accession>A0A2U1TUZ1</accession>